<accession>A0A2G5SEP0</accession>
<feature type="coiled-coil region" evidence="1">
    <location>
        <begin position="149"/>
        <end position="179"/>
    </location>
</feature>
<gene>
    <name evidence="3" type="ORF">B9Z55_027785</name>
</gene>
<evidence type="ECO:0000256" key="1">
    <source>
        <dbReference type="SAM" id="Coils"/>
    </source>
</evidence>
<protein>
    <submittedName>
        <fullName evidence="3">Uncharacterized protein</fullName>
    </submittedName>
</protein>
<organism evidence="3 4">
    <name type="scientific">Caenorhabditis nigoni</name>
    <dbReference type="NCBI Taxonomy" id="1611254"/>
    <lineage>
        <taxon>Eukaryota</taxon>
        <taxon>Metazoa</taxon>
        <taxon>Ecdysozoa</taxon>
        <taxon>Nematoda</taxon>
        <taxon>Chromadorea</taxon>
        <taxon>Rhabditida</taxon>
        <taxon>Rhabditina</taxon>
        <taxon>Rhabditomorpha</taxon>
        <taxon>Rhabditoidea</taxon>
        <taxon>Rhabditidae</taxon>
        <taxon>Peloderinae</taxon>
        <taxon>Caenorhabditis</taxon>
    </lineage>
</organism>
<evidence type="ECO:0000256" key="2">
    <source>
        <dbReference type="SAM" id="Phobius"/>
    </source>
</evidence>
<keyword evidence="2" id="KW-1133">Transmembrane helix</keyword>
<dbReference type="AlphaFoldDB" id="A0A2G5SEP0"/>
<evidence type="ECO:0000313" key="4">
    <source>
        <dbReference type="Proteomes" id="UP000230233"/>
    </source>
</evidence>
<evidence type="ECO:0000313" key="3">
    <source>
        <dbReference type="EMBL" id="PIC13402.1"/>
    </source>
</evidence>
<keyword evidence="4" id="KW-1185">Reference proteome</keyword>
<proteinExistence type="predicted"/>
<feature type="transmembrane region" description="Helical" evidence="2">
    <location>
        <begin position="188"/>
        <end position="211"/>
    </location>
</feature>
<keyword evidence="2" id="KW-0812">Transmembrane</keyword>
<dbReference type="EMBL" id="PDUG01000013">
    <property type="protein sequence ID" value="PIC13402.1"/>
    <property type="molecule type" value="Genomic_DNA"/>
</dbReference>
<keyword evidence="1" id="KW-0175">Coiled coil</keyword>
<name>A0A2G5SEP0_9PELO</name>
<dbReference type="Proteomes" id="UP000230233">
    <property type="component" value="Unassembled WGS sequence"/>
</dbReference>
<reference evidence="4" key="1">
    <citation type="submission" date="2017-10" db="EMBL/GenBank/DDBJ databases">
        <title>Rapid genome shrinkage in a self-fertile nematode reveals novel sperm competition proteins.</title>
        <authorList>
            <person name="Yin D."/>
            <person name="Schwarz E.M."/>
            <person name="Thomas C.G."/>
            <person name="Felde R.L."/>
            <person name="Korf I.F."/>
            <person name="Cutter A.D."/>
            <person name="Schartner C.M."/>
            <person name="Ralston E.J."/>
            <person name="Meyer B.J."/>
            <person name="Haag E.S."/>
        </authorList>
    </citation>
    <scope>NUCLEOTIDE SEQUENCE [LARGE SCALE GENOMIC DNA]</scope>
    <source>
        <strain evidence="4">JU1422</strain>
    </source>
</reference>
<sequence length="226" mass="26479">MAVVDLYVMQVSDKDIAFMVTEDGKMCIYDAPDVAKETLKKWDPANEVHIFPRDLNKKKNGNGRNRRAKVPKNRYDFKDKDMALGTVVKKLLDKKDAYESNLAAKKTARLHENSVPQKEKSAEPKIVPTVDEDLKREREFVKEMFMPMLQKVLDQNEELELAEQRKEEITKLEEKLMKIQPNRNKNRWITLFLVLLILAPIYIPVICFYGAPIFDVIIRFFKEIFD</sequence>
<comment type="caution">
    <text evidence="3">The sequence shown here is derived from an EMBL/GenBank/DDBJ whole genome shotgun (WGS) entry which is preliminary data.</text>
</comment>
<keyword evidence="2" id="KW-0472">Membrane</keyword>